<evidence type="ECO:0000313" key="2">
    <source>
        <dbReference type="Proteomes" id="UP000229782"/>
    </source>
</evidence>
<gene>
    <name evidence="1" type="ORF">COV60_00835</name>
</gene>
<sequence length="121" mass="13975">MKFDILVQFELKGEHLLETEEGLAVMMSEDETLTEARDRWRGAGGTQFLGSHVSVKYEDIKDLDVSEEAFEAFEALLKVEQMRDVFEGILREVVDRVRVGLHVSTACREEARRNLEEEQKE</sequence>
<comment type="caution">
    <text evidence="1">The sequence shown here is derived from an EMBL/GenBank/DDBJ whole genome shotgun (WGS) entry which is preliminary data.</text>
</comment>
<reference evidence="1 2" key="1">
    <citation type="submission" date="2017-09" db="EMBL/GenBank/DDBJ databases">
        <title>Depth-based differentiation of microbial function through sediment-hosted aquifers and enrichment of novel symbionts in the deep terrestrial subsurface.</title>
        <authorList>
            <person name="Probst A.J."/>
            <person name="Ladd B."/>
            <person name="Jarett J.K."/>
            <person name="Geller-Mcgrath D.E."/>
            <person name="Sieber C.M."/>
            <person name="Emerson J.B."/>
            <person name="Anantharaman K."/>
            <person name="Thomas B.C."/>
            <person name="Malmstrom R."/>
            <person name="Stieglmeier M."/>
            <person name="Klingl A."/>
            <person name="Woyke T."/>
            <person name="Ryan C.M."/>
            <person name="Banfield J.F."/>
        </authorList>
    </citation>
    <scope>NUCLEOTIDE SEQUENCE [LARGE SCALE GENOMIC DNA]</scope>
    <source>
        <strain evidence="1">CG11_big_fil_rev_8_21_14_0_20_43_7</strain>
    </source>
</reference>
<evidence type="ECO:0000313" key="1">
    <source>
        <dbReference type="EMBL" id="PIR03341.1"/>
    </source>
</evidence>
<dbReference type="EMBL" id="PCWM01000017">
    <property type="protein sequence ID" value="PIR03341.1"/>
    <property type="molecule type" value="Genomic_DNA"/>
</dbReference>
<dbReference type="AlphaFoldDB" id="A0A2H0N394"/>
<protein>
    <submittedName>
        <fullName evidence="1">Uncharacterized protein</fullName>
    </submittedName>
</protein>
<dbReference type="Proteomes" id="UP000229782">
    <property type="component" value="Unassembled WGS sequence"/>
</dbReference>
<organism evidence="1 2">
    <name type="scientific">Candidatus Magasanikbacteria bacterium CG11_big_fil_rev_8_21_14_0_20_43_7</name>
    <dbReference type="NCBI Taxonomy" id="1974654"/>
    <lineage>
        <taxon>Bacteria</taxon>
        <taxon>Candidatus Magasanikiibacteriota</taxon>
    </lineage>
</organism>
<proteinExistence type="predicted"/>
<accession>A0A2H0N394</accession>
<name>A0A2H0N394_9BACT</name>